<dbReference type="GO" id="GO:0005886">
    <property type="term" value="C:plasma membrane"/>
    <property type="evidence" value="ECO:0007669"/>
    <property type="project" value="TreeGrafter"/>
</dbReference>
<dbReference type="PANTHER" id="PTHR23248:SF9">
    <property type="entry name" value="PHOSPHOLIPID SCRAMBLASE"/>
    <property type="match status" value="1"/>
</dbReference>
<accession>A0A401UML4</accession>
<proteinExistence type="predicted"/>
<reference evidence="1 2" key="1">
    <citation type="submission" date="2018-11" db="EMBL/GenBank/DDBJ databases">
        <title>Genome sequencing and assembly of Clostridium tagluense strain A121.</title>
        <authorList>
            <person name="Murakami T."/>
            <person name="Segawa T."/>
            <person name="Shcherbakova V.A."/>
            <person name="Mori H."/>
            <person name="Yoshimura Y."/>
        </authorList>
    </citation>
    <scope>NUCLEOTIDE SEQUENCE [LARGE SCALE GENOMIC DNA]</scope>
    <source>
        <strain evidence="1 2">A121</strain>
    </source>
</reference>
<dbReference type="PANTHER" id="PTHR23248">
    <property type="entry name" value="PHOSPHOLIPID SCRAMBLASE-RELATED"/>
    <property type="match status" value="1"/>
</dbReference>
<gene>
    <name evidence="1" type="ORF">Ctaglu_23960</name>
</gene>
<organism evidence="1 2">
    <name type="scientific">Clostridium tagluense</name>
    <dbReference type="NCBI Taxonomy" id="360422"/>
    <lineage>
        <taxon>Bacteria</taxon>
        <taxon>Bacillati</taxon>
        <taxon>Bacillota</taxon>
        <taxon>Clostridia</taxon>
        <taxon>Eubacteriales</taxon>
        <taxon>Clostridiaceae</taxon>
        <taxon>Clostridium</taxon>
    </lineage>
</organism>
<evidence type="ECO:0000313" key="1">
    <source>
        <dbReference type="EMBL" id="GCD10773.1"/>
    </source>
</evidence>
<dbReference type="InterPro" id="IPR025659">
    <property type="entry name" value="Tubby-like_C"/>
</dbReference>
<comment type="caution">
    <text evidence="1">The sequence shown here is derived from an EMBL/GenBank/DDBJ whole genome shotgun (WGS) entry which is preliminary data.</text>
</comment>
<dbReference type="InterPro" id="IPR005552">
    <property type="entry name" value="Scramblase"/>
</dbReference>
<dbReference type="OrthoDB" id="652307at2"/>
<sequence>MLLDRKSFFIKEQVQFMKFSGRYDIFDPILNTQIGFAKEEPGALVHFLRLIIGKGMLPNKINVCDTETNSIAFTIKKPFTFLRSKVSVYDGAGTYKGYFKGKILTLGGGFWVFDSNGNEIAELKGDWKGWNFNFFQNGKSAGTITKKWSGIGKELFTSADNYMISLDEGEYTQDKIILLLAAGLAVDIVYKEN</sequence>
<dbReference type="GO" id="GO:0017128">
    <property type="term" value="F:phospholipid scramblase activity"/>
    <property type="evidence" value="ECO:0007669"/>
    <property type="project" value="InterPro"/>
</dbReference>
<protein>
    <submittedName>
        <fullName evidence="1">RNAse</fullName>
    </submittedName>
</protein>
<dbReference type="EMBL" id="BHYK01000012">
    <property type="protein sequence ID" value="GCD10773.1"/>
    <property type="molecule type" value="Genomic_DNA"/>
</dbReference>
<evidence type="ECO:0000313" key="2">
    <source>
        <dbReference type="Proteomes" id="UP000287872"/>
    </source>
</evidence>
<keyword evidence="2" id="KW-1185">Reference proteome</keyword>
<dbReference type="Proteomes" id="UP000287872">
    <property type="component" value="Unassembled WGS sequence"/>
</dbReference>
<name>A0A401UML4_9CLOT</name>
<dbReference type="SUPFAM" id="SSF54518">
    <property type="entry name" value="Tubby C-terminal domain-like"/>
    <property type="match status" value="1"/>
</dbReference>
<dbReference type="AlphaFoldDB" id="A0A401UML4"/>
<dbReference type="Pfam" id="PF03803">
    <property type="entry name" value="Scramblase"/>
    <property type="match status" value="1"/>
</dbReference>